<sequence length="72" mass="8143">MSTGHLPKTGLFTHGKQQHPTKTVIEAHETEPINILDISPGECCTRQSNSRIRFQHLFGGMKIPENQDYIAR</sequence>
<comment type="caution">
    <text evidence="2">The sequence shown here is derived from an EMBL/GenBank/DDBJ whole genome shotgun (WGS) entry which is preliminary data.</text>
</comment>
<name>A0AAD3SAY5_NEPGR</name>
<dbReference type="AlphaFoldDB" id="A0AAD3SAY5"/>
<proteinExistence type="predicted"/>
<reference evidence="2" key="1">
    <citation type="submission" date="2023-05" db="EMBL/GenBank/DDBJ databases">
        <title>Nepenthes gracilis genome sequencing.</title>
        <authorList>
            <person name="Fukushima K."/>
        </authorList>
    </citation>
    <scope>NUCLEOTIDE SEQUENCE</scope>
    <source>
        <strain evidence="2">SING2019-196</strain>
    </source>
</reference>
<protein>
    <submittedName>
        <fullName evidence="2">Uncharacterized protein</fullName>
    </submittedName>
</protein>
<keyword evidence="3" id="KW-1185">Reference proteome</keyword>
<dbReference type="EMBL" id="BSYO01000007">
    <property type="protein sequence ID" value="GMH07555.1"/>
    <property type="molecule type" value="Genomic_DNA"/>
</dbReference>
<gene>
    <name evidence="2" type="ORF">Nepgr_009395</name>
</gene>
<organism evidence="2 3">
    <name type="scientific">Nepenthes gracilis</name>
    <name type="common">Slender pitcher plant</name>
    <dbReference type="NCBI Taxonomy" id="150966"/>
    <lineage>
        <taxon>Eukaryota</taxon>
        <taxon>Viridiplantae</taxon>
        <taxon>Streptophyta</taxon>
        <taxon>Embryophyta</taxon>
        <taxon>Tracheophyta</taxon>
        <taxon>Spermatophyta</taxon>
        <taxon>Magnoliopsida</taxon>
        <taxon>eudicotyledons</taxon>
        <taxon>Gunneridae</taxon>
        <taxon>Pentapetalae</taxon>
        <taxon>Caryophyllales</taxon>
        <taxon>Nepenthaceae</taxon>
        <taxon>Nepenthes</taxon>
    </lineage>
</organism>
<accession>A0AAD3SAY5</accession>
<evidence type="ECO:0000256" key="1">
    <source>
        <dbReference type="SAM" id="MobiDB-lite"/>
    </source>
</evidence>
<feature type="region of interest" description="Disordered" evidence="1">
    <location>
        <begin position="1"/>
        <end position="20"/>
    </location>
</feature>
<dbReference type="Proteomes" id="UP001279734">
    <property type="component" value="Unassembled WGS sequence"/>
</dbReference>
<evidence type="ECO:0000313" key="3">
    <source>
        <dbReference type="Proteomes" id="UP001279734"/>
    </source>
</evidence>
<evidence type="ECO:0000313" key="2">
    <source>
        <dbReference type="EMBL" id="GMH07555.1"/>
    </source>
</evidence>